<sequence length="230" mass="25029">MLVLAVKKIRHQRDFHIVVNPTYHSGAISVAASRMAPAAWRIPPNQSRTARNDQLGAPPAFGLGGLGRCLSAGHAPIDPLDFTLEKRGARGTIHRRGLSLRHWKAAIGPPLGRLHCPASGHLRAECHAASAGSGSGCLITSERELMDLNLCGVDTTSHCARRIEIVKANEETLEQTSQTIYPPCIQYLSVDDISQHLIIHISMYLVYLGTDVVQNSHDTGTRCVYQSLCL</sequence>
<gene>
    <name evidence="1" type="ORF">N658DRAFT_203747</name>
</gene>
<keyword evidence="2" id="KW-1185">Reference proteome</keyword>
<reference evidence="1" key="1">
    <citation type="journal article" date="2023" name="Mol. Phylogenet. Evol.">
        <title>Genome-scale phylogeny and comparative genomics of the fungal order Sordariales.</title>
        <authorList>
            <person name="Hensen N."/>
            <person name="Bonometti L."/>
            <person name="Westerberg I."/>
            <person name="Brannstrom I.O."/>
            <person name="Guillou S."/>
            <person name="Cros-Aarteil S."/>
            <person name="Calhoun S."/>
            <person name="Haridas S."/>
            <person name="Kuo A."/>
            <person name="Mondo S."/>
            <person name="Pangilinan J."/>
            <person name="Riley R."/>
            <person name="LaButti K."/>
            <person name="Andreopoulos B."/>
            <person name="Lipzen A."/>
            <person name="Chen C."/>
            <person name="Yan M."/>
            <person name="Daum C."/>
            <person name="Ng V."/>
            <person name="Clum A."/>
            <person name="Steindorff A."/>
            <person name="Ohm R.A."/>
            <person name="Martin F."/>
            <person name="Silar P."/>
            <person name="Natvig D.O."/>
            <person name="Lalanne C."/>
            <person name="Gautier V."/>
            <person name="Ament-Velasquez S.L."/>
            <person name="Kruys A."/>
            <person name="Hutchinson M.I."/>
            <person name="Powell A.J."/>
            <person name="Barry K."/>
            <person name="Miller A.N."/>
            <person name="Grigoriev I.V."/>
            <person name="Debuchy R."/>
            <person name="Gladieux P."/>
            <person name="Hiltunen Thoren M."/>
            <person name="Johannesson H."/>
        </authorList>
    </citation>
    <scope>NUCLEOTIDE SEQUENCE</scope>
    <source>
        <strain evidence="1">CBS 757.83</strain>
    </source>
</reference>
<evidence type="ECO:0000313" key="1">
    <source>
        <dbReference type="EMBL" id="KAK4099043.1"/>
    </source>
</evidence>
<accession>A0AAN6SZC9</accession>
<comment type="caution">
    <text evidence="1">The sequence shown here is derived from an EMBL/GenBank/DDBJ whole genome shotgun (WGS) entry which is preliminary data.</text>
</comment>
<reference evidence="1" key="2">
    <citation type="submission" date="2023-05" db="EMBL/GenBank/DDBJ databases">
        <authorList>
            <consortium name="Lawrence Berkeley National Laboratory"/>
            <person name="Steindorff A."/>
            <person name="Hensen N."/>
            <person name="Bonometti L."/>
            <person name="Westerberg I."/>
            <person name="Brannstrom I.O."/>
            <person name="Guillou S."/>
            <person name="Cros-Aarteil S."/>
            <person name="Calhoun S."/>
            <person name="Haridas S."/>
            <person name="Kuo A."/>
            <person name="Mondo S."/>
            <person name="Pangilinan J."/>
            <person name="Riley R."/>
            <person name="Labutti K."/>
            <person name="Andreopoulos B."/>
            <person name="Lipzen A."/>
            <person name="Chen C."/>
            <person name="Yanf M."/>
            <person name="Daum C."/>
            <person name="Ng V."/>
            <person name="Clum A."/>
            <person name="Ohm R."/>
            <person name="Martin F."/>
            <person name="Silar P."/>
            <person name="Natvig D."/>
            <person name="Lalanne C."/>
            <person name="Gautier V."/>
            <person name="Ament-Velasquez S.L."/>
            <person name="Kruys A."/>
            <person name="Hutchinson M.I."/>
            <person name="Powell A.J."/>
            <person name="Barry K."/>
            <person name="Miller A.N."/>
            <person name="Grigoriev I.V."/>
            <person name="Debuchy R."/>
            <person name="Gladieux P."/>
            <person name="Thoren M.H."/>
            <person name="Johannesson H."/>
        </authorList>
    </citation>
    <scope>NUCLEOTIDE SEQUENCE</scope>
    <source>
        <strain evidence="1">CBS 757.83</strain>
    </source>
</reference>
<dbReference type="AlphaFoldDB" id="A0AAN6SZC9"/>
<name>A0AAN6SZC9_9PEZI</name>
<proteinExistence type="predicted"/>
<evidence type="ECO:0000313" key="2">
    <source>
        <dbReference type="Proteomes" id="UP001305647"/>
    </source>
</evidence>
<protein>
    <submittedName>
        <fullName evidence="1">Uncharacterized protein</fullName>
    </submittedName>
</protein>
<dbReference type="EMBL" id="MU863653">
    <property type="protein sequence ID" value="KAK4099043.1"/>
    <property type="molecule type" value="Genomic_DNA"/>
</dbReference>
<dbReference type="Proteomes" id="UP001305647">
    <property type="component" value="Unassembled WGS sequence"/>
</dbReference>
<organism evidence="1 2">
    <name type="scientific">Parathielavia hyrcaniae</name>
    <dbReference type="NCBI Taxonomy" id="113614"/>
    <lineage>
        <taxon>Eukaryota</taxon>
        <taxon>Fungi</taxon>
        <taxon>Dikarya</taxon>
        <taxon>Ascomycota</taxon>
        <taxon>Pezizomycotina</taxon>
        <taxon>Sordariomycetes</taxon>
        <taxon>Sordariomycetidae</taxon>
        <taxon>Sordariales</taxon>
        <taxon>Chaetomiaceae</taxon>
        <taxon>Parathielavia</taxon>
    </lineage>
</organism>